<dbReference type="InterPro" id="IPR036631">
    <property type="entry name" value="MGMT_N_sf"/>
</dbReference>
<comment type="caution">
    <text evidence="19">The sequence shown here is derived from an EMBL/GenBank/DDBJ whole genome shotgun (WGS) entry which is preliminary data.</text>
</comment>
<evidence type="ECO:0000256" key="12">
    <source>
        <dbReference type="ARBA" id="ARBA00023163"/>
    </source>
</evidence>
<dbReference type="PIRSF" id="PIRSF000409">
    <property type="entry name" value="Ada"/>
    <property type="match status" value="1"/>
</dbReference>
<dbReference type="NCBIfam" id="TIGR00589">
    <property type="entry name" value="ogt"/>
    <property type="match status" value="1"/>
</dbReference>
<keyword evidence="11" id="KW-0010">Activator</keyword>
<dbReference type="PROSITE" id="PS01124">
    <property type="entry name" value="HTH_ARAC_FAMILY_2"/>
    <property type="match status" value="1"/>
</dbReference>
<name>A0A558QRU5_9SPHN</name>
<comment type="catalytic activity">
    <reaction evidence="14">
        <text>a 6-O-methyl-2'-deoxyguanosine in DNA + L-cysteinyl-[protein] = S-methyl-L-cysteinyl-[protein] + a 2'-deoxyguanosine in DNA</text>
        <dbReference type="Rhea" id="RHEA:24000"/>
        <dbReference type="Rhea" id="RHEA-COMP:10131"/>
        <dbReference type="Rhea" id="RHEA-COMP:10132"/>
        <dbReference type="Rhea" id="RHEA-COMP:11367"/>
        <dbReference type="Rhea" id="RHEA-COMP:11368"/>
        <dbReference type="ChEBI" id="CHEBI:29950"/>
        <dbReference type="ChEBI" id="CHEBI:82612"/>
        <dbReference type="ChEBI" id="CHEBI:85445"/>
        <dbReference type="ChEBI" id="CHEBI:85448"/>
        <dbReference type="EC" id="2.1.1.63"/>
    </reaction>
</comment>
<evidence type="ECO:0000256" key="17">
    <source>
        <dbReference type="SAM" id="MobiDB-lite"/>
    </source>
</evidence>
<protein>
    <recommendedName>
        <fullName evidence="3">methylated-DNA--[protein]-cysteine S-methyltransferase</fullName>
        <ecNumber evidence="3">2.1.1.63</ecNumber>
    </recommendedName>
</protein>
<feature type="binding site" evidence="16">
    <location>
        <position position="77"/>
    </location>
    <ligand>
        <name>Zn(2+)</name>
        <dbReference type="ChEBI" id="CHEBI:29105"/>
    </ligand>
</feature>
<sequence>MQTVRTISPGRTDGTAADPRWPRIVARDPHADGAFWYSVATPGIYCRPACPSRAANPANVTIHDTLADARATGARPCLRCRPDEAPDAVAVAMVARACRAIEMAEEAPDLATLAAAAGLSPAYFHRQFKTHTGLTPRGYAAAHRAGRVRAALAAGATVTQAIHAAGFGSSGRFHAVAGDLLGMAPARYRRGGVAETLRFAVGDCSLGAILVASSERGVAAILLGDDPASLVRELQDRFPAATLVGGDADYETLVAQVIGFVEAPATGLGLPLDIRGTAFQQRVWQALRAIPAGQTASYAVIAQAIGAPQAVRAVAGACAANAHAVAIPCHRVVRTDGALSGYRWGVERKRRLIAREGARPDEPPRR</sequence>
<dbReference type="FunFam" id="1.10.10.10:FF:000214">
    <property type="entry name" value="Methylated-DNA--protein-cysteine methyltransferase"/>
    <property type="match status" value="1"/>
</dbReference>
<dbReference type="CDD" id="cd06445">
    <property type="entry name" value="ATase"/>
    <property type="match status" value="1"/>
</dbReference>
<evidence type="ECO:0000256" key="3">
    <source>
        <dbReference type="ARBA" id="ARBA00011918"/>
    </source>
</evidence>
<dbReference type="InterPro" id="IPR018062">
    <property type="entry name" value="HTH_AraC-typ_CS"/>
</dbReference>
<dbReference type="NCBIfam" id="NF011964">
    <property type="entry name" value="PRK15435.1"/>
    <property type="match status" value="1"/>
</dbReference>
<keyword evidence="6 16" id="KW-0479">Metal-binding</keyword>
<feature type="active site" description="Nucleophile; methyl group acceptor from either O6-methylguanine or O4-methylthymine" evidence="15">
    <location>
        <position position="329"/>
    </location>
</feature>
<dbReference type="InterPro" id="IPR004026">
    <property type="entry name" value="Ada_DNA_repair_Zn-bd"/>
</dbReference>
<dbReference type="InterPro" id="IPR001497">
    <property type="entry name" value="MethylDNA_cys_MeTrfase_AS"/>
</dbReference>
<evidence type="ECO:0000256" key="10">
    <source>
        <dbReference type="ARBA" id="ARBA00023125"/>
    </source>
</evidence>
<dbReference type="Pfam" id="PF01035">
    <property type="entry name" value="DNA_binding_1"/>
    <property type="match status" value="1"/>
</dbReference>
<evidence type="ECO:0000256" key="2">
    <source>
        <dbReference type="ARBA" id="ARBA00008711"/>
    </source>
</evidence>
<evidence type="ECO:0000256" key="7">
    <source>
        <dbReference type="ARBA" id="ARBA00022763"/>
    </source>
</evidence>
<dbReference type="InterPro" id="IPR036217">
    <property type="entry name" value="MethylDNA_cys_MeTrfase_DNAb"/>
</dbReference>
<reference evidence="19 20" key="1">
    <citation type="submission" date="2019-07" db="EMBL/GenBank/DDBJ databases">
        <title>Sphingomonas solaris sp. nov., isolated from a solar panel from Boston, Massachusetts.</title>
        <authorList>
            <person name="Tanner K."/>
            <person name="Pascual J."/>
            <person name="Mancuso C."/>
            <person name="Pereto J."/>
            <person name="Khalil A."/>
            <person name="Vilanova C."/>
        </authorList>
    </citation>
    <scope>NUCLEOTIDE SEQUENCE [LARGE SCALE GENOMIC DNA]</scope>
    <source>
        <strain evidence="19 20">R4DWN</strain>
    </source>
</reference>
<feature type="binding site" evidence="16">
    <location>
        <position position="50"/>
    </location>
    <ligand>
        <name>Zn(2+)</name>
        <dbReference type="ChEBI" id="CHEBI:29105"/>
    </ligand>
</feature>
<gene>
    <name evidence="19" type="primary">ada</name>
    <name evidence="19" type="ORF">FOY91_20620</name>
</gene>
<comment type="similarity">
    <text evidence="2">Belongs to the MGMT family.</text>
</comment>
<dbReference type="GO" id="GO:0043565">
    <property type="term" value="F:sequence-specific DNA binding"/>
    <property type="evidence" value="ECO:0007669"/>
    <property type="project" value="InterPro"/>
</dbReference>
<keyword evidence="13" id="KW-0234">DNA repair</keyword>
<feature type="region of interest" description="Disordered" evidence="17">
    <location>
        <begin position="1"/>
        <end position="20"/>
    </location>
</feature>
<dbReference type="SUPFAM" id="SSF46689">
    <property type="entry name" value="Homeodomain-like"/>
    <property type="match status" value="1"/>
</dbReference>
<dbReference type="Gene3D" id="1.10.10.60">
    <property type="entry name" value="Homeodomain-like"/>
    <property type="match status" value="1"/>
</dbReference>
<evidence type="ECO:0000313" key="20">
    <source>
        <dbReference type="Proteomes" id="UP000318681"/>
    </source>
</evidence>
<dbReference type="GO" id="GO:0003908">
    <property type="term" value="F:methylated-DNA-[protein]-cysteine S-methyltransferase activity"/>
    <property type="evidence" value="ECO:0007669"/>
    <property type="project" value="UniProtKB-EC"/>
</dbReference>
<dbReference type="Pfam" id="PF02805">
    <property type="entry name" value="Ada_Zn_binding"/>
    <property type="match status" value="1"/>
</dbReference>
<feature type="binding site" evidence="16">
    <location>
        <position position="80"/>
    </location>
    <ligand>
        <name>Zn(2+)</name>
        <dbReference type="ChEBI" id="CHEBI:29105"/>
    </ligand>
</feature>
<dbReference type="SUPFAM" id="SSF53155">
    <property type="entry name" value="Methylated DNA-protein cysteine methyltransferase domain"/>
    <property type="match status" value="1"/>
</dbReference>
<evidence type="ECO:0000259" key="18">
    <source>
        <dbReference type="PROSITE" id="PS01124"/>
    </source>
</evidence>
<dbReference type="Gene3D" id="3.30.160.70">
    <property type="entry name" value="Methylated DNA-protein cysteine methyltransferase domain"/>
    <property type="match status" value="1"/>
</dbReference>
<comment type="cofactor">
    <cofactor evidence="16">
        <name>Zn(2+)</name>
        <dbReference type="ChEBI" id="CHEBI:29105"/>
    </cofactor>
    <text evidence="16">Binds 1 zinc ion per subunit.</text>
</comment>
<dbReference type="GO" id="GO:0032259">
    <property type="term" value="P:methylation"/>
    <property type="evidence" value="ECO:0007669"/>
    <property type="project" value="UniProtKB-KW"/>
</dbReference>
<keyword evidence="20" id="KW-1185">Reference proteome</keyword>
<evidence type="ECO:0000256" key="14">
    <source>
        <dbReference type="ARBA" id="ARBA00049348"/>
    </source>
</evidence>
<dbReference type="SMART" id="SM00342">
    <property type="entry name" value="HTH_ARAC"/>
    <property type="match status" value="1"/>
</dbReference>
<evidence type="ECO:0000256" key="8">
    <source>
        <dbReference type="ARBA" id="ARBA00022833"/>
    </source>
</evidence>
<evidence type="ECO:0000256" key="16">
    <source>
        <dbReference type="PIRSR" id="PIRSR000409-3"/>
    </source>
</evidence>
<keyword evidence="10 19" id="KW-0238">DNA-binding</keyword>
<keyword evidence="5 19" id="KW-0808">Transferase</keyword>
<dbReference type="PROSITE" id="PS00374">
    <property type="entry name" value="MGMT"/>
    <property type="match status" value="1"/>
</dbReference>
<dbReference type="SUPFAM" id="SSF57884">
    <property type="entry name" value="Ada DNA repair protein, N-terminal domain (N-Ada 10)"/>
    <property type="match status" value="1"/>
</dbReference>
<accession>A0A558QRU5</accession>
<evidence type="ECO:0000256" key="6">
    <source>
        <dbReference type="ARBA" id="ARBA00022723"/>
    </source>
</evidence>
<dbReference type="Gene3D" id="1.10.10.10">
    <property type="entry name" value="Winged helix-like DNA-binding domain superfamily/Winged helix DNA-binding domain"/>
    <property type="match status" value="1"/>
</dbReference>
<dbReference type="InterPro" id="IPR009057">
    <property type="entry name" value="Homeodomain-like_sf"/>
</dbReference>
<evidence type="ECO:0000256" key="11">
    <source>
        <dbReference type="ARBA" id="ARBA00023159"/>
    </source>
</evidence>
<dbReference type="Gene3D" id="3.40.10.10">
    <property type="entry name" value="DNA Methylphosphotriester Repair Domain"/>
    <property type="match status" value="1"/>
</dbReference>
<evidence type="ECO:0000256" key="4">
    <source>
        <dbReference type="ARBA" id="ARBA00022603"/>
    </source>
</evidence>
<dbReference type="InterPro" id="IPR014048">
    <property type="entry name" value="MethylDNA_cys_MeTrfase_DNA-bd"/>
</dbReference>
<evidence type="ECO:0000256" key="15">
    <source>
        <dbReference type="PIRSR" id="PIRSR000409-1"/>
    </source>
</evidence>
<dbReference type="GO" id="GO:0006281">
    <property type="term" value="P:DNA repair"/>
    <property type="evidence" value="ECO:0007669"/>
    <property type="project" value="UniProtKB-KW"/>
</dbReference>
<comment type="catalytic activity">
    <reaction evidence="1">
        <text>a 4-O-methyl-thymidine in DNA + L-cysteinyl-[protein] = a thymidine in DNA + S-methyl-L-cysteinyl-[protein]</text>
        <dbReference type="Rhea" id="RHEA:53428"/>
        <dbReference type="Rhea" id="RHEA-COMP:10131"/>
        <dbReference type="Rhea" id="RHEA-COMP:10132"/>
        <dbReference type="Rhea" id="RHEA-COMP:13555"/>
        <dbReference type="Rhea" id="RHEA-COMP:13556"/>
        <dbReference type="ChEBI" id="CHEBI:29950"/>
        <dbReference type="ChEBI" id="CHEBI:82612"/>
        <dbReference type="ChEBI" id="CHEBI:137386"/>
        <dbReference type="ChEBI" id="CHEBI:137387"/>
        <dbReference type="EC" id="2.1.1.63"/>
    </reaction>
</comment>
<dbReference type="GO" id="GO:0008270">
    <property type="term" value="F:zinc ion binding"/>
    <property type="evidence" value="ECO:0007669"/>
    <property type="project" value="InterPro"/>
</dbReference>
<feature type="domain" description="HTH araC/xylS-type" evidence="18">
    <location>
        <begin position="110"/>
        <end position="191"/>
    </location>
</feature>
<dbReference type="InterPro" id="IPR035451">
    <property type="entry name" value="Ada-like_dom_sf"/>
</dbReference>
<dbReference type="GO" id="GO:0003700">
    <property type="term" value="F:DNA-binding transcription factor activity"/>
    <property type="evidence" value="ECO:0007669"/>
    <property type="project" value="InterPro"/>
</dbReference>
<dbReference type="Proteomes" id="UP000318681">
    <property type="component" value="Unassembled WGS sequence"/>
</dbReference>
<keyword evidence="12" id="KW-0804">Transcription</keyword>
<dbReference type="SUPFAM" id="SSF46767">
    <property type="entry name" value="Methylated DNA-protein cysteine methyltransferase, C-terminal domain"/>
    <property type="match status" value="1"/>
</dbReference>
<evidence type="ECO:0000256" key="1">
    <source>
        <dbReference type="ARBA" id="ARBA00001286"/>
    </source>
</evidence>
<keyword evidence="8 16" id="KW-0862">Zinc</keyword>
<dbReference type="PANTHER" id="PTHR10815">
    <property type="entry name" value="METHYLATED-DNA--PROTEIN-CYSTEINE METHYLTRANSFERASE"/>
    <property type="match status" value="1"/>
</dbReference>
<dbReference type="OrthoDB" id="9802228at2"/>
<organism evidence="19 20">
    <name type="scientific">Alterirhizorhabdus solaris</name>
    <dbReference type="NCBI Taxonomy" id="2529389"/>
    <lineage>
        <taxon>Bacteria</taxon>
        <taxon>Pseudomonadati</taxon>
        <taxon>Pseudomonadota</taxon>
        <taxon>Alphaproteobacteria</taxon>
        <taxon>Sphingomonadales</taxon>
        <taxon>Rhizorhabdaceae</taxon>
        <taxon>Alterirhizorhabdus</taxon>
    </lineage>
</organism>
<dbReference type="Pfam" id="PF12833">
    <property type="entry name" value="HTH_18"/>
    <property type="match status" value="1"/>
</dbReference>
<keyword evidence="4 19" id="KW-0489">Methyltransferase</keyword>
<dbReference type="EC" id="2.1.1.63" evidence="3"/>
<dbReference type="InterPro" id="IPR018060">
    <property type="entry name" value="HTH_AraC"/>
</dbReference>
<dbReference type="EMBL" id="VNIM01000165">
    <property type="protein sequence ID" value="TVV69855.1"/>
    <property type="molecule type" value="Genomic_DNA"/>
</dbReference>
<proteinExistence type="inferred from homology"/>
<evidence type="ECO:0000256" key="5">
    <source>
        <dbReference type="ARBA" id="ARBA00022679"/>
    </source>
</evidence>
<dbReference type="InterPro" id="IPR036388">
    <property type="entry name" value="WH-like_DNA-bd_sf"/>
</dbReference>
<evidence type="ECO:0000256" key="13">
    <source>
        <dbReference type="ARBA" id="ARBA00023204"/>
    </source>
</evidence>
<evidence type="ECO:0000313" key="19">
    <source>
        <dbReference type="EMBL" id="TVV69855.1"/>
    </source>
</evidence>
<dbReference type="InterPro" id="IPR016221">
    <property type="entry name" value="Bifunct_regulatory_prot_Ada"/>
</dbReference>
<feature type="active site" description="Nucleophile; methyl group acceptor from methylphosphotriester" evidence="15">
    <location>
        <position position="46"/>
    </location>
</feature>
<keyword evidence="7" id="KW-0227">DNA damage</keyword>
<feature type="binding site" evidence="16">
    <location>
        <position position="46"/>
    </location>
    <ligand>
        <name>Zn(2+)</name>
        <dbReference type="ChEBI" id="CHEBI:29105"/>
    </ligand>
</feature>
<dbReference type="PROSITE" id="PS00041">
    <property type="entry name" value="HTH_ARAC_FAMILY_1"/>
    <property type="match status" value="1"/>
</dbReference>
<dbReference type="PANTHER" id="PTHR10815:SF14">
    <property type="entry name" value="BIFUNCTIONAL TRANSCRIPTIONAL ACTIVATOR_DNA REPAIR ENZYME ADA"/>
    <property type="match status" value="1"/>
</dbReference>
<keyword evidence="9" id="KW-0805">Transcription regulation</keyword>
<evidence type="ECO:0000256" key="9">
    <source>
        <dbReference type="ARBA" id="ARBA00023015"/>
    </source>
</evidence>
<dbReference type="AlphaFoldDB" id="A0A558QRU5"/>